<name>A0ABT5RXL6_9BURK</name>
<gene>
    <name evidence="2" type="ORF">OIN59_10860</name>
</gene>
<dbReference type="SUPFAM" id="SSF48452">
    <property type="entry name" value="TPR-like"/>
    <property type="match status" value="1"/>
</dbReference>
<proteinExistence type="predicted"/>
<evidence type="ECO:0000313" key="3">
    <source>
        <dbReference type="Proteomes" id="UP001148932"/>
    </source>
</evidence>
<dbReference type="EMBL" id="JAPCKI010000005">
    <property type="protein sequence ID" value="MDD2177936.1"/>
    <property type="molecule type" value="Genomic_DNA"/>
</dbReference>
<reference evidence="2" key="1">
    <citation type="submission" date="2022-10" db="EMBL/GenBank/DDBJ databases">
        <title>Description of microaerobic benzene degrading bacteria.</title>
        <authorList>
            <person name="Bedics A."/>
            <person name="Tancsics A."/>
            <person name="Banerjee S."/>
        </authorList>
    </citation>
    <scope>NUCLEOTIDE SEQUENCE</scope>
    <source>
        <strain evidence="2">D2M1</strain>
    </source>
</reference>
<feature type="chain" id="PRO_5046822610" description="Tetratricopeptide repeat-containing protein" evidence="1">
    <location>
        <begin position="19"/>
        <end position="450"/>
    </location>
</feature>
<protein>
    <recommendedName>
        <fullName evidence="4">Tetratricopeptide repeat-containing protein</fullName>
    </recommendedName>
</protein>
<keyword evidence="3" id="KW-1185">Reference proteome</keyword>
<evidence type="ECO:0000313" key="2">
    <source>
        <dbReference type="EMBL" id="MDD2177936.1"/>
    </source>
</evidence>
<evidence type="ECO:0000256" key="1">
    <source>
        <dbReference type="SAM" id="SignalP"/>
    </source>
</evidence>
<sequence length="450" mass="49050">MPWTLAAVGSLACTAAFAQAPSNVPLDRQVDEAFRQVMGAPGDMGVGMRYAQLLVQAGNYEGGIAAMERLLLDPAAPASIRLELAALYYRLGSYSMSESLLRQALDDSRLAGEQRAFAENLLRDVTKRGQVSQLDGLVVLGARAQTNPAGRTSQGTVLAGGVPVAVADAFKPKSDTDLQLMLRLDHRYDLGTQNEATVVSSLVAQVIDFSSSSGSQLRVNQAQPYNLALAEVTSGIRFKPSPANMQGLALRPHLILGALSAQGHRYLSNHGLGLDAEYRIDERTLVDGGYEYRDYSYASRIDVPDAKALGGPDNLLRVRLSRELGPGRVLTGELRGRFHRTDRAYYDHDGYEMRLAYSASYANPLTQSGGYWTTTVWGGVQRRSYGATDPAVDPATSRRDTEWRIGIGNVIPLADSWSLLLQLEHMKTSANLPNYRNRNSSLYGAVAYRF</sequence>
<dbReference type="Gene3D" id="1.25.40.10">
    <property type="entry name" value="Tetratricopeptide repeat domain"/>
    <property type="match status" value="1"/>
</dbReference>
<feature type="signal peptide" evidence="1">
    <location>
        <begin position="1"/>
        <end position="18"/>
    </location>
</feature>
<comment type="caution">
    <text evidence="2">The sequence shown here is derived from an EMBL/GenBank/DDBJ whole genome shotgun (WGS) entry which is preliminary data.</text>
</comment>
<dbReference type="InterPro" id="IPR011990">
    <property type="entry name" value="TPR-like_helical_dom_sf"/>
</dbReference>
<organism evidence="2 3">
    <name type="scientific">Acidovorax benzenivorans</name>
    <dbReference type="NCBI Taxonomy" id="2987520"/>
    <lineage>
        <taxon>Bacteria</taxon>
        <taxon>Pseudomonadati</taxon>
        <taxon>Pseudomonadota</taxon>
        <taxon>Betaproteobacteria</taxon>
        <taxon>Burkholderiales</taxon>
        <taxon>Comamonadaceae</taxon>
        <taxon>Acidovorax</taxon>
    </lineage>
</organism>
<dbReference type="Proteomes" id="UP001148932">
    <property type="component" value="Unassembled WGS sequence"/>
</dbReference>
<dbReference type="RefSeq" id="WP_274110142.1">
    <property type="nucleotide sequence ID" value="NZ_JAPCKI010000005.1"/>
</dbReference>
<keyword evidence="1" id="KW-0732">Signal</keyword>
<accession>A0ABT5RXL6</accession>
<evidence type="ECO:0008006" key="4">
    <source>
        <dbReference type="Google" id="ProtNLM"/>
    </source>
</evidence>